<dbReference type="PANTHER" id="PTHR33480:SF1">
    <property type="entry name" value="TYR RECOMBINASE DOMAIN-CONTAINING PROTEIN"/>
    <property type="match status" value="1"/>
</dbReference>
<evidence type="ECO:0000313" key="3">
    <source>
        <dbReference type="Proteomes" id="UP001329430"/>
    </source>
</evidence>
<dbReference type="AlphaFoldDB" id="A0AAN7ZI84"/>
<keyword evidence="3" id="KW-1185">Reference proteome</keyword>
<proteinExistence type="predicted"/>
<protein>
    <submittedName>
        <fullName evidence="2">Uncharacterized protein</fullName>
    </submittedName>
</protein>
<organism evidence="2 3">
    <name type="scientific">Pyrocoelia pectoralis</name>
    <dbReference type="NCBI Taxonomy" id="417401"/>
    <lineage>
        <taxon>Eukaryota</taxon>
        <taxon>Metazoa</taxon>
        <taxon>Ecdysozoa</taxon>
        <taxon>Arthropoda</taxon>
        <taxon>Hexapoda</taxon>
        <taxon>Insecta</taxon>
        <taxon>Pterygota</taxon>
        <taxon>Neoptera</taxon>
        <taxon>Endopterygota</taxon>
        <taxon>Coleoptera</taxon>
        <taxon>Polyphaga</taxon>
        <taxon>Elateriformia</taxon>
        <taxon>Elateroidea</taxon>
        <taxon>Lampyridae</taxon>
        <taxon>Lampyrinae</taxon>
        <taxon>Pyrocoelia</taxon>
    </lineage>
</organism>
<feature type="compositionally biased region" description="Acidic residues" evidence="1">
    <location>
        <begin position="1015"/>
        <end position="1024"/>
    </location>
</feature>
<gene>
    <name evidence="2" type="ORF">RI129_002867</name>
</gene>
<feature type="region of interest" description="Disordered" evidence="1">
    <location>
        <begin position="1007"/>
        <end position="1086"/>
    </location>
</feature>
<feature type="compositionally biased region" description="Polar residues" evidence="1">
    <location>
        <begin position="1027"/>
        <end position="1072"/>
    </location>
</feature>
<sequence>MYTLVQFHEDHIYYICQTSSLRKKKKGIEAKWMDGRYYPANAITYHENRPLLESIVNNLCHNYPVILLSQLSTNAPVRGKLTPIESTIQQSCPINLEVVSALPQGENFEFATDCVVNKNNYELNQPSSSVENETPSPGQISATDIDKCHLKNSIFNKVEHEVVLRDAITEHNYAFDETTSSVNVEASDSAIETSHQSHFQDLDIEMENEAIIIDITDENLTVFDPVHTTYGTEATINQMSDTVMENEAIIVDITDENLTVFDPVHTTYGTEATINQMSDTVMENEAIIVDITDENLTVFDPVHTTYGTEATINQMSDTAIEASHQSHCNNSDEFIILATETSTLLRDQFGEIEHEVLLDNVTDGNNNYELCSFENVASKQLNDSAIETVVQEANFTDSVIEMEDNFLDMHKTRRRLDYNSDPSMCVRNPKPQRSPYVFYDRTQVVLPLDASDCNNETVRELAVDSVQEKKPRKYFCIYCKHLYTKFPQHLMVSHKTEPAVIQLMSLPAGSVDRRRLIETIRKKGDFIYNTEPGYNTGNFYVARRPLAYDHQSNDYLPCHSCKGFFRKSTLRIHFKKCARESNSGRSAVVLGRSISRQIHAKACFTLRTRIFPVLREDACVSIIRYDYLAITLANYWCSLYADPHYDEMIRARLRLIGRLLIATKTIDSTVTDFSSLITPSKYDVVITAINKVAGLNEMGTVYKAPTTATTLATICKKAADIWHIECLKLNNKQRKKEAQDFLSLFKFSSSAAIHRTALENRIVHQRHKVVTLPSKDDITKLVAYLRINRRRYFRELNGQNENTVSFDTWKQLASFTLVSVMVFNRRRAGELERITIEDYASLHSIDSTNCKVDKLSVEDTRLAQRYKRFEIRGKLNRVVPVLINWELQTCLDIIIRFRNQVGVPSSNPYVFGLPTNDNRNRYLRACVLIREYANQCGALNPNLLRGTQLRKHIATECSLQDLSENIVRDVAHFMGHDKNIHDNIYRLPVNTRDILQMSKVLEMVQGKTNSGAGSDENDDSDSDTEINHTSMQDTDLNDTSMQDTALNDTPMQDTDLNDTIDTTPVSTVSTASDCIKSTPKKNSKRRHRIGLTRICGNKIPWSDQEKDAALQNFGTYLEKRKLPSSAELSDALPNIPQLERRTVHAIKTWLENELKRRQICLSSTKTDKGIFLRYCWMSGSIKNARPKNFVYKSFQRNNVQQYYFFYCEVI</sequence>
<comment type="caution">
    <text evidence="2">The sequence shown here is derived from an EMBL/GenBank/DDBJ whole genome shotgun (WGS) entry which is preliminary data.</text>
</comment>
<accession>A0AAN7ZI84</accession>
<dbReference type="PANTHER" id="PTHR33480">
    <property type="entry name" value="SET DOMAIN-CONTAINING PROTEIN-RELATED"/>
    <property type="match status" value="1"/>
</dbReference>
<evidence type="ECO:0000256" key="1">
    <source>
        <dbReference type="SAM" id="MobiDB-lite"/>
    </source>
</evidence>
<dbReference type="EMBL" id="JAVRBK010000002">
    <property type="protein sequence ID" value="KAK5647975.1"/>
    <property type="molecule type" value="Genomic_DNA"/>
</dbReference>
<reference evidence="2 3" key="1">
    <citation type="journal article" date="2024" name="Insects">
        <title>An Improved Chromosome-Level Genome Assembly of the Firefly Pyrocoelia pectoralis.</title>
        <authorList>
            <person name="Fu X."/>
            <person name="Meyer-Rochow V.B."/>
            <person name="Ballantyne L."/>
            <person name="Zhu X."/>
        </authorList>
    </citation>
    <scope>NUCLEOTIDE SEQUENCE [LARGE SCALE GENOMIC DNA]</scope>
    <source>
        <strain evidence="2">XCY_ONT2</strain>
    </source>
</reference>
<dbReference type="Proteomes" id="UP001329430">
    <property type="component" value="Chromosome 2"/>
</dbReference>
<evidence type="ECO:0000313" key="2">
    <source>
        <dbReference type="EMBL" id="KAK5647975.1"/>
    </source>
</evidence>
<name>A0AAN7ZI84_9COLE</name>